<feature type="transmembrane region" description="Helical" evidence="7">
    <location>
        <begin position="307"/>
        <end position="326"/>
    </location>
</feature>
<accession>A0A4V4NFP0</accession>
<proteinExistence type="predicted"/>
<evidence type="ECO:0000313" key="9">
    <source>
        <dbReference type="EMBL" id="TID28270.1"/>
    </source>
</evidence>
<dbReference type="PANTHER" id="PTHR42718">
    <property type="entry name" value="MAJOR FACILITATOR SUPERFAMILY MULTIDRUG TRANSPORTER MFSC"/>
    <property type="match status" value="1"/>
</dbReference>
<keyword evidence="5 7" id="KW-0472">Membrane</keyword>
<feature type="transmembrane region" description="Helical" evidence="7">
    <location>
        <begin position="338"/>
        <end position="359"/>
    </location>
</feature>
<dbReference type="SUPFAM" id="SSF103473">
    <property type="entry name" value="MFS general substrate transporter"/>
    <property type="match status" value="1"/>
</dbReference>
<feature type="domain" description="Major facilitator superfamily (MFS) profile" evidence="8">
    <location>
        <begin position="30"/>
        <end position="439"/>
    </location>
</feature>
<evidence type="ECO:0000256" key="3">
    <source>
        <dbReference type="ARBA" id="ARBA00022692"/>
    </source>
</evidence>
<evidence type="ECO:0000256" key="7">
    <source>
        <dbReference type="SAM" id="Phobius"/>
    </source>
</evidence>
<dbReference type="Gene3D" id="1.20.1250.20">
    <property type="entry name" value="MFS general substrate transporter like domains"/>
    <property type="match status" value="1"/>
</dbReference>
<organism evidence="9 10">
    <name type="scientific">Pichia inconspicua</name>
    <dbReference type="NCBI Taxonomy" id="52247"/>
    <lineage>
        <taxon>Eukaryota</taxon>
        <taxon>Fungi</taxon>
        <taxon>Dikarya</taxon>
        <taxon>Ascomycota</taxon>
        <taxon>Saccharomycotina</taxon>
        <taxon>Pichiomycetes</taxon>
        <taxon>Pichiales</taxon>
        <taxon>Pichiaceae</taxon>
        <taxon>Pichia</taxon>
    </lineage>
</organism>
<dbReference type="PROSITE" id="PS50850">
    <property type="entry name" value="MFS"/>
    <property type="match status" value="1"/>
</dbReference>
<dbReference type="InterPro" id="IPR011701">
    <property type="entry name" value="MFS"/>
</dbReference>
<dbReference type="InterPro" id="IPR036259">
    <property type="entry name" value="MFS_trans_sf"/>
</dbReference>
<keyword evidence="10" id="KW-1185">Reference proteome</keyword>
<dbReference type="InterPro" id="IPR020846">
    <property type="entry name" value="MFS_dom"/>
</dbReference>
<evidence type="ECO:0000313" key="10">
    <source>
        <dbReference type="Proteomes" id="UP000307173"/>
    </source>
</evidence>
<dbReference type="Proteomes" id="UP000307173">
    <property type="component" value="Unassembled WGS sequence"/>
</dbReference>
<feature type="transmembrane region" description="Helical" evidence="7">
    <location>
        <begin position="96"/>
        <end position="117"/>
    </location>
</feature>
<evidence type="ECO:0000256" key="4">
    <source>
        <dbReference type="ARBA" id="ARBA00022989"/>
    </source>
</evidence>
<evidence type="ECO:0000256" key="6">
    <source>
        <dbReference type="SAM" id="MobiDB-lite"/>
    </source>
</evidence>
<dbReference type="GO" id="GO:0016020">
    <property type="term" value="C:membrane"/>
    <property type="evidence" value="ECO:0007669"/>
    <property type="project" value="UniProtKB-SubCell"/>
</dbReference>
<evidence type="ECO:0000259" key="8">
    <source>
        <dbReference type="PROSITE" id="PS50850"/>
    </source>
</evidence>
<dbReference type="PANTHER" id="PTHR42718:SF9">
    <property type="entry name" value="MAJOR FACILITATOR SUPERFAMILY MULTIDRUG TRANSPORTER MFSC"/>
    <property type="match status" value="1"/>
</dbReference>
<feature type="transmembrane region" description="Helical" evidence="7">
    <location>
        <begin position="27"/>
        <end position="53"/>
    </location>
</feature>
<feature type="transmembrane region" description="Helical" evidence="7">
    <location>
        <begin position="239"/>
        <end position="261"/>
    </location>
</feature>
<dbReference type="GO" id="GO:0022857">
    <property type="term" value="F:transmembrane transporter activity"/>
    <property type="evidence" value="ECO:0007669"/>
    <property type="project" value="InterPro"/>
</dbReference>
<dbReference type="OrthoDB" id="440755at2759"/>
<dbReference type="AlphaFoldDB" id="A0A4V4NFP0"/>
<feature type="transmembrane region" description="Helical" evidence="7">
    <location>
        <begin position="123"/>
        <end position="148"/>
    </location>
</feature>
<keyword evidence="2" id="KW-0813">Transport</keyword>
<feature type="transmembrane region" description="Helical" evidence="7">
    <location>
        <begin position="155"/>
        <end position="172"/>
    </location>
</feature>
<keyword evidence="4 7" id="KW-1133">Transmembrane helix</keyword>
<feature type="transmembrane region" description="Helical" evidence="7">
    <location>
        <begin position="65"/>
        <end position="84"/>
    </location>
</feature>
<dbReference type="Pfam" id="PF07690">
    <property type="entry name" value="MFS_1"/>
    <property type="match status" value="1"/>
</dbReference>
<gene>
    <name evidence="9" type="ORF">CANINC_002583</name>
</gene>
<evidence type="ECO:0000256" key="1">
    <source>
        <dbReference type="ARBA" id="ARBA00004141"/>
    </source>
</evidence>
<feature type="transmembrane region" description="Helical" evidence="7">
    <location>
        <begin position="184"/>
        <end position="205"/>
    </location>
</feature>
<feature type="transmembrane region" description="Helical" evidence="7">
    <location>
        <begin position="273"/>
        <end position="295"/>
    </location>
</feature>
<evidence type="ECO:0000256" key="5">
    <source>
        <dbReference type="ARBA" id="ARBA00023136"/>
    </source>
</evidence>
<reference evidence="9 10" key="1">
    <citation type="journal article" date="2019" name="Front. Genet.">
        <title>Whole-Genome Sequencing of the Opportunistic Yeast Pathogen Candida inconspicua Uncovers Its Hybrid Origin.</title>
        <authorList>
            <person name="Mixao V."/>
            <person name="Hansen A.P."/>
            <person name="Saus E."/>
            <person name="Boekhout T."/>
            <person name="Lass-Florl C."/>
            <person name="Gabaldon T."/>
        </authorList>
    </citation>
    <scope>NUCLEOTIDE SEQUENCE [LARGE SCALE GENOMIC DNA]</scope>
    <source>
        <strain evidence="9 10">CBS 180</strain>
    </source>
</reference>
<feature type="transmembrane region" description="Helical" evidence="7">
    <location>
        <begin position="415"/>
        <end position="434"/>
    </location>
</feature>
<comment type="caution">
    <text evidence="9">The sequence shown here is derived from an EMBL/GenBank/DDBJ whole genome shotgun (WGS) entry which is preliminary data.</text>
</comment>
<dbReference type="EMBL" id="SELW01000408">
    <property type="protein sequence ID" value="TID28270.1"/>
    <property type="molecule type" value="Genomic_DNA"/>
</dbReference>
<dbReference type="STRING" id="52247.A0A4V4NFP0"/>
<protein>
    <recommendedName>
        <fullName evidence="8">Major facilitator superfamily (MFS) profile domain-containing protein</fullName>
    </recommendedName>
</protein>
<sequence>MESESLNFAIRTYQQLRNVVPMEKRNIFLVYFLILLGTALDNFNSAGGMTLAINIQEAYKTSSVITSWVLSAYALTLGAFIMLTGKLADIFGPHNVYIFGLLIMWVCVLVCACLPQTSIIPLIVFRAFQGLGASALIPSSIALAANYFTGPYEKFLGRSIVLLIVAVTGRLTEGGENWKSSKAIAPLIVGFFTFIASFIYEIFYLKRFQMKHEDKDPSYDWKLEVQLLFPPELIKIPNFVLFLLVCGFHYATYAMIHVAGIEYYSFVEHNSPIIAALKVFPATLRLIFGASTYRLSYYKKIGLRNMFVLSAFMALAGTIWFSRINFQVKNSYWKYNCFALFLYGYGVNIFFNIYMVIVVERTPLHLQGVVSGVYQTCCQVLLSFGNALVPSIVGSIELANSLEEKISLHKKLRTLFYIIIALQAVPAVILTLFLKTPQNGKEKENLTIVSTNDKESNSDEISESLKTGTNST</sequence>
<evidence type="ECO:0000256" key="2">
    <source>
        <dbReference type="ARBA" id="ARBA00022448"/>
    </source>
</evidence>
<name>A0A4V4NFP0_9ASCO</name>
<comment type="subcellular location">
    <subcellularLocation>
        <location evidence="1">Membrane</location>
        <topology evidence="1">Multi-pass membrane protein</topology>
    </subcellularLocation>
</comment>
<feature type="region of interest" description="Disordered" evidence="6">
    <location>
        <begin position="445"/>
        <end position="472"/>
    </location>
</feature>
<keyword evidence="3 7" id="KW-0812">Transmembrane</keyword>